<feature type="region of interest" description="Disordered" evidence="1">
    <location>
        <begin position="405"/>
        <end position="425"/>
    </location>
</feature>
<gene>
    <name evidence="2" type="ORF">TKK_013072</name>
</gene>
<feature type="compositionally biased region" description="Polar residues" evidence="1">
    <location>
        <begin position="61"/>
        <end position="78"/>
    </location>
</feature>
<evidence type="ECO:0000256" key="1">
    <source>
        <dbReference type="SAM" id="MobiDB-lite"/>
    </source>
</evidence>
<feature type="compositionally biased region" description="Low complexity" evidence="1">
    <location>
        <begin position="26"/>
        <end position="36"/>
    </location>
</feature>
<comment type="caution">
    <text evidence="2">The sequence shown here is derived from an EMBL/GenBank/DDBJ whole genome shotgun (WGS) entry which is preliminary data.</text>
</comment>
<keyword evidence="3" id="KW-1185">Reference proteome</keyword>
<evidence type="ECO:0000313" key="3">
    <source>
        <dbReference type="Proteomes" id="UP001627154"/>
    </source>
</evidence>
<feature type="region of interest" description="Disordered" evidence="1">
    <location>
        <begin position="138"/>
        <end position="157"/>
    </location>
</feature>
<dbReference type="AlphaFoldDB" id="A0ABD2WH33"/>
<protein>
    <submittedName>
        <fullName evidence="2">Uncharacterized protein</fullName>
    </submittedName>
</protein>
<feature type="region of interest" description="Disordered" evidence="1">
    <location>
        <begin position="1"/>
        <end position="92"/>
    </location>
</feature>
<reference evidence="2 3" key="1">
    <citation type="journal article" date="2024" name="bioRxiv">
        <title>A reference genome for Trichogramma kaykai: A tiny desert-dwelling parasitoid wasp with competing sex-ratio distorters.</title>
        <authorList>
            <person name="Culotta J."/>
            <person name="Lindsey A.R."/>
        </authorList>
    </citation>
    <scope>NUCLEOTIDE SEQUENCE [LARGE SCALE GENOMIC DNA]</scope>
    <source>
        <strain evidence="2 3">KSX58</strain>
    </source>
</reference>
<proteinExistence type="predicted"/>
<feature type="compositionally biased region" description="Basic and acidic residues" evidence="1">
    <location>
        <begin position="413"/>
        <end position="425"/>
    </location>
</feature>
<organism evidence="2 3">
    <name type="scientific">Trichogramma kaykai</name>
    <dbReference type="NCBI Taxonomy" id="54128"/>
    <lineage>
        <taxon>Eukaryota</taxon>
        <taxon>Metazoa</taxon>
        <taxon>Ecdysozoa</taxon>
        <taxon>Arthropoda</taxon>
        <taxon>Hexapoda</taxon>
        <taxon>Insecta</taxon>
        <taxon>Pterygota</taxon>
        <taxon>Neoptera</taxon>
        <taxon>Endopterygota</taxon>
        <taxon>Hymenoptera</taxon>
        <taxon>Apocrita</taxon>
        <taxon>Proctotrupomorpha</taxon>
        <taxon>Chalcidoidea</taxon>
        <taxon>Trichogrammatidae</taxon>
        <taxon>Trichogramma</taxon>
    </lineage>
</organism>
<name>A0ABD2WH33_9HYME</name>
<feature type="compositionally biased region" description="Polar residues" evidence="1">
    <location>
        <begin position="39"/>
        <end position="54"/>
    </location>
</feature>
<accession>A0ABD2WH33</accession>
<dbReference type="Proteomes" id="UP001627154">
    <property type="component" value="Unassembled WGS sequence"/>
</dbReference>
<sequence>MDPLHNNEDSSIDINTESSSIINYQSSIDKPSSSDYSDADTNTSSEIKNSSTTSIHEDENAGSTSIENATSDSKSLENLSREDQDVAEFESGSENVELMQNLEGDADGSVEVNTDAENSFNDELHPFVFEDFSLEEISESEDGSSSDSSGFSFAYDDEENNFNHDENPFSYFEKLIRDSQFNEPINENIILSKSELILGILKFSEKHMLSHSAVADLCRLINTSVGHKIIPETRTLENTLEFAQKAVDTGRVVFGVKSASPLLLLKEFNIIEGFVPDFMHMLPLGIVRQITEYWLDSTNKSHGLSIQRDEDNEEGNELCFAKVKFICDNSKDVIPIKDIKGFDVDNWPENIYDFDKKNIYTCTYKNKLNPVEAEYGIQIGLFSVSKTTTDRPRFAKLNKSIIDTYNEDNSTSTDHEKYEDEKVQEQKAKAEQKKLLLIKKK</sequence>
<feature type="compositionally biased region" description="Polar residues" evidence="1">
    <location>
        <begin position="12"/>
        <end position="25"/>
    </location>
</feature>
<evidence type="ECO:0000313" key="2">
    <source>
        <dbReference type="EMBL" id="KAL3392241.1"/>
    </source>
</evidence>
<dbReference type="EMBL" id="JBJJXI010000106">
    <property type="protein sequence ID" value="KAL3392241.1"/>
    <property type="molecule type" value="Genomic_DNA"/>
</dbReference>